<dbReference type="AlphaFoldDB" id="A0A7C1JEN7"/>
<feature type="chain" id="PRO_5028033522" evidence="1">
    <location>
        <begin position="32"/>
        <end position="471"/>
    </location>
</feature>
<organism evidence="3">
    <name type="scientific">Caldilinea aerophila</name>
    <dbReference type="NCBI Taxonomy" id="133453"/>
    <lineage>
        <taxon>Bacteria</taxon>
        <taxon>Bacillati</taxon>
        <taxon>Chloroflexota</taxon>
        <taxon>Caldilineae</taxon>
        <taxon>Caldilineales</taxon>
        <taxon>Caldilineaceae</taxon>
        <taxon>Caldilinea</taxon>
    </lineage>
</organism>
<feature type="domain" description="LTD" evidence="2">
    <location>
        <begin position="27"/>
        <end position="158"/>
    </location>
</feature>
<dbReference type="EMBL" id="DSMG01000151">
    <property type="protein sequence ID" value="HDX32724.1"/>
    <property type="molecule type" value="Genomic_DNA"/>
</dbReference>
<dbReference type="Pfam" id="PF00932">
    <property type="entry name" value="LTD"/>
    <property type="match status" value="2"/>
</dbReference>
<name>A0A7C1JEN7_9CHLR</name>
<proteinExistence type="predicted"/>
<feature type="signal peptide" evidence="1">
    <location>
        <begin position="1"/>
        <end position="31"/>
    </location>
</feature>
<keyword evidence="1" id="KW-0732">Signal</keyword>
<reference evidence="3" key="1">
    <citation type="journal article" date="2020" name="mSystems">
        <title>Genome- and Community-Level Interaction Insights into Carbon Utilization and Element Cycling Functions of Hydrothermarchaeota in Hydrothermal Sediment.</title>
        <authorList>
            <person name="Zhou Z."/>
            <person name="Liu Y."/>
            <person name="Xu W."/>
            <person name="Pan J."/>
            <person name="Luo Z.H."/>
            <person name="Li M."/>
        </authorList>
    </citation>
    <scope>NUCLEOTIDE SEQUENCE [LARGE SCALE GENOMIC DNA]</scope>
    <source>
        <strain evidence="3">SpSt-289</strain>
    </source>
</reference>
<sequence length="471" mass="50452">MHVTVRPLAALILAAALTGALLLCVVTTASAQQQTTGVAAQSALRINELMASNGSTLVDPDDPDRTPDWIEIYNPTASEVSLQGLALSDDPARPAKHVITQNVTIPPNGFLILYADNAPQRGPLHLGFALSRAGEFVGLYLLDGAGNATAIDEVEFPALERDVAYARVVDGVGTWRMSRPTPGKSNTINPPWISEVTRPTVAPDIPAPTEPFTVSAVITDDGSVALAVLYYMTATAPYTEPPTSWTPVTMTSVGGDRYEGVIPGMAEGVLVRYYVEATDDAGDSTRFPTLPSRAYAFLAGYQPPRLVINKVVSRNDVVPDPDEPGEKPDWIEIYNPGQTDVLMDGLSITNQRSRPLLFTLPNGIRVPAGGLVTLLIDGDVGQNLSKSNALIWHVGSGNVLNRLENAGDYIGIFGGQGTIVIDEFDWDERPRWGAFGRIPLGGAWSDHVCVLAMNAANVLCDKEVFLPSVQR</sequence>
<evidence type="ECO:0000256" key="1">
    <source>
        <dbReference type="SAM" id="SignalP"/>
    </source>
</evidence>
<dbReference type="InterPro" id="IPR001322">
    <property type="entry name" value="Lamin_tail_dom"/>
</dbReference>
<evidence type="ECO:0000313" key="3">
    <source>
        <dbReference type="EMBL" id="HDX32724.1"/>
    </source>
</evidence>
<dbReference type="Gene3D" id="2.60.40.1260">
    <property type="entry name" value="Lamin Tail domain"/>
    <property type="match status" value="1"/>
</dbReference>
<dbReference type="PROSITE" id="PS51841">
    <property type="entry name" value="LTD"/>
    <property type="match status" value="1"/>
</dbReference>
<comment type="caution">
    <text evidence="3">The sequence shown here is derived from an EMBL/GenBank/DDBJ whole genome shotgun (WGS) entry which is preliminary data.</text>
</comment>
<protein>
    <submittedName>
        <fullName evidence="3">Lamin tail domain-containing protein</fullName>
    </submittedName>
</protein>
<dbReference type="SUPFAM" id="SSF74853">
    <property type="entry name" value="Lamin A/C globular tail domain"/>
    <property type="match status" value="2"/>
</dbReference>
<gene>
    <name evidence="3" type="ORF">ENQ20_14730</name>
</gene>
<accession>A0A7C1JEN7</accession>
<evidence type="ECO:0000259" key="2">
    <source>
        <dbReference type="PROSITE" id="PS51841"/>
    </source>
</evidence>
<dbReference type="InterPro" id="IPR036415">
    <property type="entry name" value="Lamin_tail_dom_sf"/>
</dbReference>